<dbReference type="EC" id="2.7.8.5" evidence="4 15"/>
<dbReference type="GO" id="GO:0016020">
    <property type="term" value="C:membrane"/>
    <property type="evidence" value="ECO:0007669"/>
    <property type="project" value="UniProtKB-SubCell"/>
</dbReference>
<dbReference type="InterPro" id="IPR050324">
    <property type="entry name" value="CDP-alcohol_PTase-I"/>
</dbReference>
<dbReference type="InterPro" id="IPR048254">
    <property type="entry name" value="CDP_ALCOHOL_P_TRANSF_CS"/>
</dbReference>
<evidence type="ECO:0000256" key="15">
    <source>
        <dbReference type="NCBIfam" id="TIGR00560"/>
    </source>
</evidence>
<dbReference type="InterPro" id="IPR000462">
    <property type="entry name" value="CDP-OH_P_trans"/>
</dbReference>
<keyword evidence="9 17" id="KW-1133">Transmembrane helix</keyword>
<reference evidence="18 19" key="1">
    <citation type="submission" date="2019-02" db="EMBL/GenBank/DDBJ databases">
        <title>Deep-cultivation of Planctomycetes and their phenomic and genomic characterization uncovers novel biology.</title>
        <authorList>
            <person name="Wiegand S."/>
            <person name="Jogler M."/>
            <person name="Boedeker C."/>
            <person name="Pinto D."/>
            <person name="Vollmers J."/>
            <person name="Rivas-Marin E."/>
            <person name="Kohn T."/>
            <person name="Peeters S.H."/>
            <person name="Heuer A."/>
            <person name="Rast P."/>
            <person name="Oberbeckmann S."/>
            <person name="Bunk B."/>
            <person name="Jeske O."/>
            <person name="Meyerdierks A."/>
            <person name="Storesund J.E."/>
            <person name="Kallscheuer N."/>
            <person name="Luecker S."/>
            <person name="Lage O.M."/>
            <person name="Pohl T."/>
            <person name="Merkel B.J."/>
            <person name="Hornburger P."/>
            <person name="Mueller R.-W."/>
            <person name="Bruemmer F."/>
            <person name="Labrenz M."/>
            <person name="Spormann A.M."/>
            <person name="Op den Camp H."/>
            <person name="Overmann J."/>
            <person name="Amann R."/>
            <person name="Jetten M.S.M."/>
            <person name="Mascher T."/>
            <person name="Medema M.H."/>
            <person name="Devos D.P."/>
            <person name="Kaster A.-K."/>
            <person name="Ovreas L."/>
            <person name="Rohde M."/>
            <person name="Galperin M.Y."/>
            <person name="Jogler C."/>
        </authorList>
    </citation>
    <scope>NUCLEOTIDE SEQUENCE [LARGE SCALE GENOMIC DNA]</scope>
    <source>
        <strain evidence="18 19">Pla85_3_4</strain>
    </source>
</reference>
<name>A0A518E357_9BACT</name>
<evidence type="ECO:0000256" key="1">
    <source>
        <dbReference type="ARBA" id="ARBA00004141"/>
    </source>
</evidence>
<evidence type="ECO:0000256" key="14">
    <source>
        <dbReference type="ARBA" id="ARBA00048586"/>
    </source>
</evidence>
<evidence type="ECO:0000256" key="13">
    <source>
        <dbReference type="ARBA" id="ARBA00023264"/>
    </source>
</evidence>
<dbReference type="Pfam" id="PF01066">
    <property type="entry name" value="CDP-OH_P_transf"/>
    <property type="match status" value="1"/>
</dbReference>
<dbReference type="InterPro" id="IPR004570">
    <property type="entry name" value="Phosphatidylglycerol_P_synth"/>
</dbReference>
<keyword evidence="19" id="KW-1185">Reference proteome</keyword>
<evidence type="ECO:0000256" key="5">
    <source>
        <dbReference type="ARBA" id="ARBA00014944"/>
    </source>
</evidence>
<evidence type="ECO:0000256" key="12">
    <source>
        <dbReference type="ARBA" id="ARBA00023209"/>
    </source>
</evidence>
<dbReference type="PROSITE" id="PS00379">
    <property type="entry name" value="CDP_ALCOHOL_P_TRANSF"/>
    <property type="match status" value="1"/>
</dbReference>
<keyword evidence="6" id="KW-0444">Lipid biosynthesis</keyword>
<protein>
    <recommendedName>
        <fullName evidence="5 15">CDP-diacylglycerol--glycerol-3-phosphate 3-phosphatidyltransferase</fullName>
        <ecNumber evidence="4 15">2.7.8.5</ecNumber>
    </recommendedName>
</protein>
<dbReference type="PIRSF" id="PIRSF000847">
    <property type="entry name" value="Phos_ph_gly_syn"/>
    <property type="match status" value="1"/>
</dbReference>
<keyword evidence="7 16" id="KW-0808">Transferase</keyword>
<dbReference type="NCBIfam" id="TIGR00560">
    <property type="entry name" value="pgsA"/>
    <property type="match status" value="1"/>
</dbReference>
<evidence type="ECO:0000256" key="3">
    <source>
        <dbReference type="ARBA" id="ARBA00010441"/>
    </source>
</evidence>
<dbReference type="RefSeq" id="WP_231756450.1">
    <property type="nucleotide sequence ID" value="NZ_CP036433.1"/>
</dbReference>
<feature type="transmembrane region" description="Helical" evidence="17">
    <location>
        <begin position="108"/>
        <end position="128"/>
    </location>
</feature>
<feature type="transmembrane region" description="Helical" evidence="17">
    <location>
        <begin position="68"/>
        <end position="87"/>
    </location>
</feature>
<dbReference type="Proteomes" id="UP000317648">
    <property type="component" value="Chromosome"/>
</dbReference>
<keyword evidence="8 17" id="KW-0812">Transmembrane</keyword>
<evidence type="ECO:0000256" key="16">
    <source>
        <dbReference type="RuleBase" id="RU003750"/>
    </source>
</evidence>
<comment type="similarity">
    <text evidence="3 16">Belongs to the CDP-alcohol phosphatidyltransferase class-I family.</text>
</comment>
<evidence type="ECO:0000256" key="8">
    <source>
        <dbReference type="ARBA" id="ARBA00022692"/>
    </source>
</evidence>
<evidence type="ECO:0000256" key="4">
    <source>
        <dbReference type="ARBA" id="ARBA00013170"/>
    </source>
</evidence>
<feature type="transmembrane region" description="Helical" evidence="17">
    <location>
        <begin position="197"/>
        <end position="219"/>
    </location>
</feature>
<evidence type="ECO:0000256" key="2">
    <source>
        <dbReference type="ARBA" id="ARBA00005042"/>
    </source>
</evidence>
<feature type="transmembrane region" description="Helical" evidence="17">
    <location>
        <begin position="40"/>
        <end position="62"/>
    </location>
</feature>
<comment type="catalytic activity">
    <reaction evidence="14">
        <text>a CDP-1,2-diacyl-sn-glycerol + sn-glycerol 3-phosphate = a 1,2-diacyl-sn-glycero-3-phospho-(1'-sn-glycero-3'-phosphate) + CMP + H(+)</text>
        <dbReference type="Rhea" id="RHEA:12593"/>
        <dbReference type="ChEBI" id="CHEBI:15378"/>
        <dbReference type="ChEBI" id="CHEBI:57597"/>
        <dbReference type="ChEBI" id="CHEBI:58332"/>
        <dbReference type="ChEBI" id="CHEBI:60110"/>
        <dbReference type="ChEBI" id="CHEBI:60377"/>
        <dbReference type="EC" id="2.7.8.5"/>
    </reaction>
</comment>
<dbReference type="AlphaFoldDB" id="A0A518E357"/>
<evidence type="ECO:0000256" key="11">
    <source>
        <dbReference type="ARBA" id="ARBA00023136"/>
    </source>
</evidence>
<evidence type="ECO:0000256" key="7">
    <source>
        <dbReference type="ARBA" id="ARBA00022679"/>
    </source>
</evidence>
<evidence type="ECO:0000313" key="18">
    <source>
        <dbReference type="EMBL" id="QDU98483.1"/>
    </source>
</evidence>
<evidence type="ECO:0000256" key="6">
    <source>
        <dbReference type="ARBA" id="ARBA00022516"/>
    </source>
</evidence>
<keyword evidence="10" id="KW-0443">Lipid metabolism</keyword>
<dbReference type="Gene3D" id="1.20.120.1760">
    <property type="match status" value="1"/>
</dbReference>
<accession>A0A518E357</accession>
<sequence length="233" mass="25590">MHDGCTRRQVRASSQVCGNNRFASNIFSGDSMGTSADQQLLNVPNALTAARFVLALVVFALIPLEQYLAALIIFIIAASTDWVDGWWARKYNQSTKFGRMFDPFVDKIIICGVFVFLAAAPNTGKFAWTPDSGIHAWMAVLVVGREMLVTALRSMIEQEGSDFSAKYAGKLKMVFQCVAVGASLVTLRWFAEQAAPLPLWIAYTLHGSVWLAILSTLYSGGEYILAAAKFFGR</sequence>
<evidence type="ECO:0000256" key="10">
    <source>
        <dbReference type="ARBA" id="ARBA00023098"/>
    </source>
</evidence>
<dbReference type="GO" id="GO:0008444">
    <property type="term" value="F:CDP-diacylglycerol-glycerol-3-phosphate 3-phosphatidyltransferase activity"/>
    <property type="evidence" value="ECO:0007669"/>
    <property type="project" value="UniProtKB-UniRule"/>
</dbReference>
<comment type="subcellular location">
    <subcellularLocation>
        <location evidence="1">Membrane</location>
        <topology evidence="1">Multi-pass membrane protein</topology>
    </subcellularLocation>
</comment>
<comment type="pathway">
    <text evidence="2">Phospholipid metabolism; phosphatidylglycerol biosynthesis; phosphatidylglycerol from CDP-diacylglycerol: step 1/2.</text>
</comment>
<keyword evidence="12" id="KW-0594">Phospholipid biosynthesis</keyword>
<keyword evidence="13" id="KW-1208">Phospholipid metabolism</keyword>
<proteinExistence type="inferred from homology"/>
<organism evidence="18 19">
    <name type="scientific">Lignipirellula cremea</name>
    <dbReference type="NCBI Taxonomy" id="2528010"/>
    <lineage>
        <taxon>Bacteria</taxon>
        <taxon>Pseudomonadati</taxon>
        <taxon>Planctomycetota</taxon>
        <taxon>Planctomycetia</taxon>
        <taxon>Pirellulales</taxon>
        <taxon>Pirellulaceae</taxon>
        <taxon>Lignipirellula</taxon>
    </lineage>
</organism>
<dbReference type="KEGG" id="lcre:Pla8534_63520"/>
<evidence type="ECO:0000256" key="17">
    <source>
        <dbReference type="SAM" id="Phobius"/>
    </source>
</evidence>
<dbReference type="EMBL" id="CP036433">
    <property type="protein sequence ID" value="QDU98483.1"/>
    <property type="molecule type" value="Genomic_DNA"/>
</dbReference>
<keyword evidence="11 17" id="KW-0472">Membrane</keyword>
<dbReference type="PANTHER" id="PTHR14269">
    <property type="entry name" value="CDP-DIACYLGLYCEROL--GLYCEROL-3-PHOSPHATE 3-PHOSPHATIDYLTRANSFERASE-RELATED"/>
    <property type="match status" value="1"/>
</dbReference>
<dbReference type="InterPro" id="IPR043130">
    <property type="entry name" value="CDP-OH_PTrfase_TM_dom"/>
</dbReference>
<dbReference type="GO" id="GO:0046474">
    <property type="term" value="P:glycerophospholipid biosynthetic process"/>
    <property type="evidence" value="ECO:0007669"/>
    <property type="project" value="TreeGrafter"/>
</dbReference>
<dbReference type="PANTHER" id="PTHR14269:SF62">
    <property type="entry name" value="CDP-DIACYLGLYCEROL--GLYCEROL-3-PHOSPHATE 3-PHOSPHATIDYLTRANSFERASE 1, CHLOROPLASTIC"/>
    <property type="match status" value="1"/>
</dbReference>
<evidence type="ECO:0000313" key="19">
    <source>
        <dbReference type="Proteomes" id="UP000317648"/>
    </source>
</evidence>
<evidence type="ECO:0000256" key="9">
    <source>
        <dbReference type="ARBA" id="ARBA00022989"/>
    </source>
</evidence>
<gene>
    <name evidence="18" type="primary">pgsA_2</name>
    <name evidence="18" type="ORF">Pla8534_63520</name>
</gene>